<dbReference type="PROSITE" id="PS51352">
    <property type="entry name" value="THIOREDOXIN_2"/>
    <property type="match status" value="1"/>
</dbReference>
<dbReference type="Proteomes" id="UP000503840">
    <property type="component" value="Unassembled WGS sequence"/>
</dbReference>
<dbReference type="GO" id="GO:0017004">
    <property type="term" value="P:cytochrome complex assembly"/>
    <property type="evidence" value="ECO:0007669"/>
    <property type="project" value="UniProtKB-KW"/>
</dbReference>
<dbReference type="EMBL" id="BLVO01000013">
    <property type="protein sequence ID" value="GFM34147.1"/>
    <property type="molecule type" value="Genomic_DNA"/>
</dbReference>
<dbReference type="PROSITE" id="PS00194">
    <property type="entry name" value="THIOREDOXIN_1"/>
    <property type="match status" value="1"/>
</dbReference>
<comment type="caution">
    <text evidence="7">The sequence shown here is derived from an EMBL/GenBank/DDBJ whole genome shotgun (WGS) entry which is preliminary data.</text>
</comment>
<dbReference type="PANTHER" id="PTHR42852:SF6">
    <property type="entry name" value="THIOL:DISULFIDE INTERCHANGE PROTEIN DSBE"/>
    <property type="match status" value="1"/>
</dbReference>
<organism evidence="7 8">
    <name type="scientific">Desulfovibrio subterraneus</name>
    <dbReference type="NCBI Taxonomy" id="2718620"/>
    <lineage>
        <taxon>Bacteria</taxon>
        <taxon>Pseudomonadati</taxon>
        <taxon>Thermodesulfobacteriota</taxon>
        <taxon>Desulfovibrionia</taxon>
        <taxon>Desulfovibrionales</taxon>
        <taxon>Desulfovibrionaceae</taxon>
        <taxon>Desulfovibrio</taxon>
    </lineage>
</organism>
<proteinExistence type="predicted"/>
<keyword evidence="5" id="KW-0732">Signal</keyword>
<dbReference type="GO" id="GO:0016209">
    <property type="term" value="F:antioxidant activity"/>
    <property type="evidence" value="ECO:0007669"/>
    <property type="project" value="InterPro"/>
</dbReference>
<dbReference type="GO" id="GO:0016491">
    <property type="term" value="F:oxidoreductase activity"/>
    <property type="evidence" value="ECO:0007669"/>
    <property type="project" value="InterPro"/>
</dbReference>
<dbReference type="RefSeq" id="WP_174405768.1">
    <property type="nucleotide sequence ID" value="NZ_BLVO01000013.1"/>
</dbReference>
<evidence type="ECO:0000259" key="6">
    <source>
        <dbReference type="PROSITE" id="PS51352"/>
    </source>
</evidence>
<evidence type="ECO:0000256" key="5">
    <source>
        <dbReference type="SAM" id="SignalP"/>
    </source>
</evidence>
<dbReference type="GO" id="GO:0030313">
    <property type="term" value="C:cell envelope"/>
    <property type="evidence" value="ECO:0007669"/>
    <property type="project" value="UniProtKB-SubCell"/>
</dbReference>
<dbReference type="InterPro" id="IPR036249">
    <property type="entry name" value="Thioredoxin-like_sf"/>
</dbReference>
<protein>
    <submittedName>
        <fullName evidence="7">Thioredoxin</fullName>
    </submittedName>
</protein>
<gene>
    <name evidence="7" type="ORF">DSM101010T_25120</name>
</gene>
<dbReference type="Pfam" id="PF00578">
    <property type="entry name" value="AhpC-TSA"/>
    <property type="match status" value="1"/>
</dbReference>
<evidence type="ECO:0000313" key="8">
    <source>
        <dbReference type="Proteomes" id="UP000503840"/>
    </source>
</evidence>
<evidence type="ECO:0000256" key="4">
    <source>
        <dbReference type="ARBA" id="ARBA00023284"/>
    </source>
</evidence>
<evidence type="ECO:0000256" key="2">
    <source>
        <dbReference type="ARBA" id="ARBA00022748"/>
    </source>
</evidence>
<feature type="chain" id="PRO_5029551756" evidence="5">
    <location>
        <begin position="29"/>
        <end position="166"/>
    </location>
</feature>
<dbReference type="AlphaFoldDB" id="A0A7J0BK87"/>
<keyword evidence="8" id="KW-1185">Reference proteome</keyword>
<name>A0A7J0BK87_9BACT</name>
<reference evidence="7 8" key="1">
    <citation type="submission" date="2020-05" db="EMBL/GenBank/DDBJ databases">
        <title>Draft genome sequence of Desulfovibrio sp. strain HN2T.</title>
        <authorList>
            <person name="Ueno A."/>
            <person name="Tamazawa S."/>
            <person name="Tamamura S."/>
            <person name="Murakami T."/>
            <person name="Kiyama T."/>
            <person name="Inomata H."/>
            <person name="Amano Y."/>
            <person name="Miyakawa K."/>
            <person name="Tamaki H."/>
            <person name="Naganuma T."/>
            <person name="Kaneko K."/>
        </authorList>
    </citation>
    <scope>NUCLEOTIDE SEQUENCE [LARGE SCALE GENOMIC DNA]</scope>
    <source>
        <strain evidence="7 8">HN2</strain>
    </source>
</reference>
<keyword evidence="3" id="KW-1015">Disulfide bond</keyword>
<feature type="signal peptide" evidence="5">
    <location>
        <begin position="1"/>
        <end position="28"/>
    </location>
</feature>
<comment type="subcellular location">
    <subcellularLocation>
        <location evidence="1">Cell envelope</location>
    </subcellularLocation>
</comment>
<dbReference type="InterPro" id="IPR013766">
    <property type="entry name" value="Thioredoxin_domain"/>
</dbReference>
<feature type="domain" description="Thioredoxin" evidence="6">
    <location>
        <begin position="14"/>
        <end position="165"/>
    </location>
</feature>
<evidence type="ECO:0000256" key="1">
    <source>
        <dbReference type="ARBA" id="ARBA00004196"/>
    </source>
</evidence>
<dbReference type="PANTHER" id="PTHR42852">
    <property type="entry name" value="THIOL:DISULFIDE INTERCHANGE PROTEIN DSBE"/>
    <property type="match status" value="1"/>
</dbReference>
<dbReference type="InterPro" id="IPR000866">
    <property type="entry name" value="AhpC/TSA"/>
</dbReference>
<dbReference type="SUPFAM" id="SSF52833">
    <property type="entry name" value="Thioredoxin-like"/>
    <property type="match status" value="1"/>
</dbReference>
<dbReference type="CDD" id="cd02966">
    <property type="entry name" value="TlpA_like_family"/>
    <property type="match status" value="1"/>
</dbReference>
<keyword evidence="4" id="KW-0676">Redox-active center</keyword>
<keyword evidence="2" id="KW-0201">Cytochrome c-type biogenesis</keyword>
<accession>A0A7J0BK87</accession>
<dbReference type="InterPro" id="IPR017937">
    <property type="entry name" value="Thioredoxin_CS"/>
</dbReference>
<dbReference type="InterPro" id="IPR050553">
    <property type="entry name" value="Thioredoxin_ResA/DsbE_sf"/>
</dbReference>
<evidence type="ECO:0000313" key="7">
    <source>
        <dbReference type="EMBL" id="GFM34147.1"/>
    </source>
</evidence>
<dbReference type="Gene3D" id="3.40.30.10">
    <property type="entry name" value="Glutaredoxin"/>
    <property type="match status" value="1"/>
</dbReference>
<evidence type="ECO:0000256" key="3">
    <source>
        <dbReference type="ARBA" id="ARBA00023157"/>
    </source>
</evidence>
<sequence>MMNMFGGTIRRVSLFLSAALLTVLLAGAAGSVAAAGITEVGAADLLKIIRAERGKVVVINFFASWCPPCKEEIPDLIALRGKVDAADMTLIGVSVDENPKELEAMAGKYDFNYPIYRAVNDLPLVFAISSIPRLLIYDRNGTLVIDHIGLADPSALTSKIEELKAN</sequence>